<name>A0ABT6QF61_9STRE</name>
<organism evidence="2 3">
    <name type="scientific">Streptococcus hohhotensis</name>
    <dbReference type="NCBI Taxonomy" id="2866998"/>
    <lineage>
        <taxon>Bacteria</taxon>
        <taxon>Bacillati</taxon>
        <taxon>Bacillota</taxon>
        <taxon>Bacilli</taxon>
        <taxon>Lactobacillales</taxon>
        <taxon>Streptococcaceae</taxon>
        <taxon>Streptococcus</taxon>
        <taxon>Streptococcus mitis group</taxon>
    </lineage>
</organism>
<dbReference type="Proteomes" id="UP001156146">
    <property type="component" value="Unassembled WGS sequence"/>
</dbReference>
<dbReference type="InterPro" id="IPR004919">
    <property type="entry name" value="GmrSD_N"/>
</dbReference>
<comment type="caution">
    <text evidence="2">The sequence shown here is derived from an EMBL/GenBank/DDBJ whole genome shotgun (WGS) entry which is preliminary data.</text>
</comment>
<evidence type="ECO:0000259" key="1">
    <source>
        <dbReference type="Pfam" id="PF03235"/>
    </source>
</evidence>
<dbReference type="PANTHER" id="PTHR39639">
    <property type="entry name" value="CHROMOSOME 16, WHOLE GENOME SHOTGUN SEQUENCE"/>
    <property type="match status" value="1"/>
</dbReference>
<proteinExistence type="predicted"/>
<protein>
    <submittedName>
        <fullName evidence="2">DUF262 domain-containing protein</fullName>
    </submittedName>
</protein>
<feature type="domain" description="GmrSD restriction endonucleases N-terminal" evidence="1">
    <location>
        <begin position="42"/>
        <end position="179"/>
    </location>
</feature>
<sequence length="359" mass="42113">MLKQMKLFEDEEKQKKIQNQIDMLQYELNYDTRDYPISFIVDLYNNENEIFSPDYQRSELLWSPKQKSRFIESLLLDYPIPLLFLADTDEGSMEIVDGLQRISTLSEFFYGDLKLVGLNKLTELNDCTLDEMPKNEIRRLKARSLRVIVLKHSTPASVRKELFDRLNTSSLRANTSEVRAGRELDNPLMILIKTLAEDELFRENTNLSQNKINRKEDIELVSRFFAFSNNLDNYNGSVMNFVDDYIREAGKSWSDEKKYLFEDEFNRTMRFVSDNFERGFQKEDRNHTPRVRFEALSVGINLALRESPQLNVSIAQIDKLLNSDHLKKWTTSDAANNRTKVISRIHGVRDFLLNGDFND</sequence>
<evidence type="ECO:0000313" key="3">
    <source>
        <dbReference type="Proteomes" id="UP001156146"/>
    </source>
</evidence>
<accession>A0ABT6QF61</accession>
<keyword evidence="3" id="KW-1185">Reference proteome</keyword>
<dbReference type="Pfam" id="PF03235">
    <property type="entry name" value="GmrSD_N"/>
    <property type="match status" value="1"/>
</dbReference>
<dbReference type="RefSeq" id="WP_224218986.1">
    <property type="nucleotide sequence ID" value="NZ_JAIRCA020000019.1"/>
</dbReference>
<dbReference type="EMBL" id="JAIRCA020000019">
    <property type="protein sequence ID" value="MDI2140084.1"/>
    <property type="molecule type" value="Genomic_DNA"/>
</dbReference>
<reference evidence="2" key="1">
    <citation type="submission" date="2023-05" db="EMBL/GenBank/DDBJ databases">
        <title>Streptococcus hohhotensis sp. nov., isolated from the breast milk of healthy women.</title>
        <authorList>
            <person name="Liu W."/>
        </authorList>
    </citation>
    <scope>NUCLEOTIDE SEQUENCE</scope>
    <source>
        <strain evidence="2">IMAU99199</strain>
    </source>
</reference>
<gene>
    <name evidence="2" type="ORF">K4Z77_007960</name>
</gene>
<dbReference type="PANTHER" id="PTHR39639:SF1">
    <property type="entry name" value="DUF262 DOMAIN-CONTAINING PROTEIN"/>
    <property type="match status" value="1"/>
</dbReference>
<evidence type="ECO:0000313" key="2">
    <source>
        <dbReference type="EMBL" id="MDI2140084.1"/>
    </source>
</evidence>